<name>A0ACB1A1X1_MELEN</name>
<comment type="caution">
    <text evidence="1">The sequence shown here is derived from an EMBL/GenBank/DDBJ whole genome shotgun (WGS) entry which is preliminary data.</text>
</comment>
<keyword evidence="2" id="KW-1185">Reference proteome</keyword>
<dbReference type="Proteomes" id="UP001497535">
    <property type="component" value="Unassembled WGS sequence"/>
</dbReference>
<dbReference type="EMBL" id="CAVMJV010000057">
    <property type="protein sequence ID" value="CAK5085295.1"/>
    <property type="molecule type" value="Genomic_DNA"/>
</dbReference>
<proteinExistence type="predicted"/>
<evidence type="ECO:0000313" key="2">
    <source>
        <dbReference type="Proteomes" id="UP001497535"/>
    </source>
</evidence>
<accession>A0ACB1A1X1</accession>
<sequence length="90" mass="10716">MDDIRDQPGLCSRFFSSLGVYQYYLDRLTPYTSIRWVRFLFFKPLGIGLFLWGLLRNSYVLVQVSFTGSRFHDLVRRGFCPLLVCLFYQE</sequence>
<reference evidence="1" key="1">
    <citation type="submission" date="2023-11" db="EMBL/GenBank/DDBJ databases">
        <authorList>
            <person name="Poullet M."/>
        </authorList>
    </citation>
    <scope>NUCLEOTIDE SEQUENCE</scope>
    <source>
        <strain evidence="1">E1834</strain>
    </source>
</reference>
<organism evidence="1 2">
    <name type="scientific">Meloidogyne enterolobii</name>
    <name type="common">Root-knot nematode worm</name>
    <name type="synonym">Meloidogyne mayaguensis</name>
    <dbReference type="NCBI Taxonomy" id="390850"/>
    <lineage>
        <taxon>Eukaryota</taxon>
        <taxon>Metazoa</taxon>
        <taxon>Ecdysozoa</taxon>
        <taxon>Nematoda</taxon>
        <taxon>Chromadorea</taxon>
        <taxon>Rhabditida</taxon>
        <taxon>Tylenchina</taxon>
        <taxon>Tylenchomorpha</taxon>
        <taxon>Tylenchoidea</taxon>
        <taxon>Meloidogynidae</taxon>
        <taxon>Meloidogyninae</taxon>
        <taxon>Meloidogyne</taxon>
    </lineage>
</organism>
<protein>
    <submittedName>
        <fullName evidence="1">Uncharacterized protein</fullName>
    </submittedName>
</protein>
<evidence type="ECO:0000313" key="1">
    <source>
        <dbReference type="EMBL" id="CAK5085295.1"/>
    </source>
</evidence>
<gene>
    <name evidence="1" type="ORF">MENTE1834_LOCUS32734</name>
</gene>